<protein>
    <recommendedName>
        <fullName evidence="3">ACT domain-containing protein</fullName>
    </recommendedName>
</protein>
<keyword evidence="2" id="KW-1185">Reference proteome</keyword>
<sequence length="88" mass="10127">MLGGDSRWSMEQDHRMRFQLSHRDGLLVRRLLDRDGFAVDGPDGRGDDRRTQLSVVAETEGRAARVREVVARWAPEAVRVDRFRPDPV</sequence>
<evidence type="ECO:0000313" key="2">
    <source>
        <dbReference type="Proteomes" id="UP000199034"/>
    </source>
</evidence>
<reference evidence="1 2" key="1">
    <citation type="submission" date="2016-10" db="EMBL/GenBank/DDBJ databases">
        <authorList>
            <person name="de Groot N.N."/>
        </authorList>
    </citation>
    <scope>NUCLEOTIDE SEQUENCE [LARGE SCALE GENOMIC DNA]</scope>
    <source>
        <strain evidence="1 2">CGMCC 4.6858</strain>
    </source>
</reference>
<accession>A0A1G6U5D2</accession>
<dbReference type="EMBL" id="FMZM01000007">
    <property type="protein sequence ID" value="SDD36491.1"/>
    <property type="molecule type" value="Genomic_DNA"/>
</dbReference>
<evidence type="ECO:0000313" key="1">
    <source>
        <dbReference type="EMBL" id="SDD36491.1"/>
    </source>
</evidence>
<proteinExistence type="predicted"/>
<gene>
    <name evidence="1" type="ORF">SAMN05421872_107311</name>
</gene>
<organism evidence="1 2">
    <name type="scientific">Nocardioides lianchengensis</name>
    <dbReference type="NCBI Taxonomy" id="1045774"/>
    <lineage>
        <taxon>Bacteria</taxon>
        <taxon>Bacillati</taxon>
        <taxon>Actinomycetota</taxon>
        <taxon>Actinomycetes</taxon>
        <taxon>Propionibacteriales</taxon>
        <taxon>Nocardioidaceae</taxon>
        <taxon>Nocardioides</taxon>
    </lineage>
</organism>
<evidence type="ECO:0008006" key="3">
    <source>
        <dbReference type="Google" id="ProtNLM"/>
    </source>
</evidence>
<dbReference type="AlphaFoldDB" id="A0A1G6U5D2"/>
<dbReference type="Proteomes" id="UP000199034">
    <property type="component" value="Unassembled WGS sequence"/>
</dbReference>
<name>A0A1G6U5D2_9ACTN</name>